<reference evidence="1 2" key="1">
    <citation type="journal article" date="2016" name="Nat. Commun.">
        <title>Thousands of microbial genomes shed light on interconnected biogeochemical processes in an aquifer system.</title>
        <authorList>
            <person name="Anantharaman K."/>
            <person name="Brown C.T."/>
            <person name="Hug L.A."/>
            <person name="Sharon I."/>
            <person name="Castelle C.J."/>
            <person name="Probst A.J."/>
            <person name="Thomas B.C."/>
            <person name="Singh A."/>
            <person name="Wilkins M.J."/>
            <person name="Karaoz U."/>
            <person name="Brodie E.L."/>
            <person name="Williams K.H."/>
            <person name="Hubbard S.S."/>
            <person name="Banfield J.F."/>
        </authorList>
    </citation>
    <scope>NUCLEOTIDE SEQUENCE [LARGE SCALE GENOMIC DNA]</scope>
</reference>
<organism evidence="1 2">
    <name type="scientific">Candidatus Doudnabacteria bacterium RIFCSPHIGHO2_12_FULL_48_16</name>
    <dbReference type="NCBI Taxonomy" id="1817838"/>
    <lineage>
        <taxon>Bacteria</taxon>
        <taxon>Candidatus Doudnaibacteriota</taxon>
    </lineage>
</organism>
<dbReference type="GO" id="GO:0016811">
    <property type="term" value="F:hydrolase activity, acting on carbon-nitrogen (but not peptide) bonds, in linear amides"/>
    <property type="evidence" value="ECO:0007669"/>
    <property type="project" value="TreeGrafter"/>
</dbReference>
<dbReference type="PANTHER" id="PTHR12993">
    <property type="entry name" value="N-ACETYLGLUCOSAMINYL-PHOSPHATIDYLINOSITOL DE-N-ACETYLASE-RELATED"/>
    <property type="match status" value="1"/>
</dbReference>
<evidence type="ECO:0000313" key="1">
    <source>
        <dbReference type="EMBL" id="OGE90109.1"/>
    </source>
</evidence>
<dbReference type="InterPro" id="IPR024078">
    <property type="entry name" value="LmbE-like_dom_sf"/>
</dbReference>
<gene>
    <name evidence="1" type="ORF">A3E29_03305</name>
</gene>
<name>A0A1F5PJS4_9BACT</name>
<dbReference type="Pfam" id="PF02585">
    <property type="entry name" value="PIG-L"/>
    <property type="match status" value="1"/>
</dbReference>
<comment type="caution">
    <text evidence="1">The sequence shown here is derived from an EMBL/GenBank/DDBJ whole genome shotgun (WGS) entry which is preliminary data.</text>
</comment>
<dbReference type="Gene3D" id="3.40.50.10320">
    <property type="entry name" value="LmbE-like"/>
    <property type="match status" value="1"/>
</dbReference>
<proteinExistence type="predicted"/>
<accession>A0A1F5PJS4</accession>
<dbReference type="EMBL" id="MFEY01000007">
    <property type="protein sequence ID" value="OGE90109.1"/>
    <property type="molecule type" value="Genomic_DNA"/>
</dbReference>
<dbReference type="InterPro" id="IPR003737">
    <property type="entry name" value="GlcNAc_PI_deacetylase-related"/>
</dbReference>
<dbReference type="PANTHER" id="PTHR12993:SF11">
    <property type="entry name" value="N-ACETYLGLUCOSAMINYL-PHOSPHATIDYLINOSITOL DE-N-ACETYLASE"/>
    <property type="match status" value="1"/>
</dbReference>
<evidence type="ECO:0008006" key="3">
    <source>
        <dbReference type="Google" id="ProtNLM"/>
    </source>
</evidence>
<sequence length="228" mass="25676">MQKILAVVAHPDDEIIGVGGALCKHAAAGDEVYVLILGDGKSSRNHAYKKLTKTINHKSLQETKNALACLGIKFFYRESLPDNRFDRIDMLDIAKKVSVYVRKIQPAIVYTHHPGDLNVDHQRTSEAVTIACRPIENNSVRTIYHFETLSSTEMAGYTTSRAFLPNIFVNIEAEIQKKLKAMSCYKSELHKFPHPRSLEAIEANAKVWGAKVNLKYAEAFFCLRQIKS</sequence>
<dbReference type="SUPFAM" id="SSF102588">
    <property type="entry name" value="LmbE-like"/>
    <property type="match status" value="1"/>
</dbReference>
<dbReference type="Proteomes" id="UP000177682">
    <property type="component" value="Unassembled WGS sequence"/>
</dbReference>
<dbReference type="AlphaFoldDB" id="A0A1F5PJS4"/>
<protein>
    <recommendedName>
        <fullName evidence="3">GlcNAc-PI de-N-acetylase</fullName>
    </recommendedName>
</protein>
<evidence type="ECO:0000313" key="2">
    <source>
        <dbReference type="Proteomes" id="UP000177682"/>
    </source>
</evidence>